<dbReference type="Pfam" id="PF03083">
    <property type="entry name" value="MtN3_slv"/>
    <property type="match status" value="1"/>
</dbReference>
<dbReference type="InterPro" id="IPR047664">
    <property type="entry name" value="SWEET"/>
</dbReference>
<evidence type="ECO:0000256" key="6">
    <source>
        <dbReference type="ARBA" id="ARBA00022737"/>
    </source>
</evidence>
<name>A0AA87ZUE4_FICCA</name>
<evidence type="ECO:0000256" key="1">
    <source>
        <dbReference type="ARBA" id="ARBA00004127"/>
    </source>
</evidence>
<evidence type="ECO:0000256" key="4">
    <source>
        <dbReference type="ARBA" id="ARBA00022597"/>
    </source>
</evidence>
<gene>
    <name evidence="11" type="ORF">TIFTF001_013139</name>
</gene>
<dbReference type="GO" id="GO:0051119">
    <property type="term" value="F:sugar transmembrane transporter activity"/>
    <property type="evidence" value="ECO:0007669"/>
    <property type="project" value="InterPro"/>
</dbReference>
<protein>
    <recommendedName>
        <fullName evidence="13">Bidirectional sugar transporter SWEET</fullName>
    </recommendedName>
</protein>
<keyword evidence="6" id="KW-0677">Repeat</keyword>
<evidence type="ECO:0000313" key="11">
    <source>
        <dbReference type="EMBL" id="GMN43934.1"/>
    </source>
</evidence>
<comment type="similarity">
    <text evidence="2">Belongs to the SWEET sugar transporter family.</text>
</comment>
<dbReference type="Gene3D" id="1.20.1280.290">
    <property type="match status" value="1"/>
</dbReference>
<dbReference type="PANTHER" id="PTHR10791">
    <property type="entry name" value="RAG1-ACTIVATING PROTEIN 1"/>
    <property type="match status" value="1"/>
</dbReference>
<dbReference type="Proteomes" id="UP001187192">
    <property type="component" value="Unassembled WGS sequence"/>
</dbReference>
<accession>A0AA87ZUE4</accession>
<comment type="caution">
    <text evidence="11">The sequence shown here is derived from an EMBL/GenBank/DDBJ whole genome shotgun (WGS) entry which is preliminary data.</text>
</comment>
<keyword evidence="4" id="KW-0762">Sugar transport</keyword>
<keyword evidence="5 10" id="KW-0812">Transmembrane</keyword>
<evidence type="ECO:0000256" key="2">
    <source>
        <dbReference type="ARBA" id="ARBA00007809"/>
    </source>
</evidence>
<evidence type="ECO:0008006" key="13">
    <source>
        <dbReference type="Google" id="ProtNLM"/>
    </source>
</evidence>
<dbReference type="PANTHER" id="PTHR10791:SF142">
    <property type="entry name" value="BIDIRECTIONAL SUGAR TRANSPORTER SWEET16"/>
    <property type="match status" value="1"/>
</dbReference>
<dbReference type="GO" id="GO:0012505">
    <property type="term" value="C:endomembrane system"/>
    <property type="evidence" value="ECO:0007669"/>
    <property type="project" value="UniProtKB-SubCell"/>
</dbReference>
<feature type="transmembrane region" description="Helical" evidence="10">
    <location>
        <begin position="57"/>
        <end position="79"/>
    </location>
</feature>
<evidence type="ECO:0000256" key="7">
    <source>
        <dbReference type="ARBA" id="ARBA00022989"/>
    </source>
</evidence>
<evidence type="ECO:0000256" key="10">
    <source>
        <dbReference type="SAM" id="Phobius"/>
    </source>
</evidence>
<comment type="subcellular location">
    <subcellularLocation>
        <location evidence="1">Endomembrane system</location>
        <topology evidence="1">Multi-pass membrane protein</topology>
    </subcellularLocation>
</comment>
<keyword evidence="12" id="KW-1185">Reference proteome</keyword>
<dbReference type="AlphaFoldDB" id="A0AA87ZUE4"/>
<dbReference type="GO" id="GO:0051260">
    <property type="term" value="P:protein homooligomerization"/>
    <property type="evidence" value="ECO:0007669"/>
    <property type="project" value="UniProtKB-ARBA"/>
</dbReference>
<evidence type="ECO:0000256" key="9">
    <source>
        <dbReference type="SAM" id="MobiDB-lite"/>
    </source>
</evidence>
<dbReference type="GO" id="GO:0016020">
    <property type="term" value="C:membrane"/>
    <property type="evidence" value="ECO:0007669"/>
    <property type="project" value="InterPro"/>
</dbReference>
<sequence>MLNVGFLGSVIALTLLAIREEIKLAFVGILCAAFTIGMYASPLSIMGMVIKTKSVEYMPFLLSFFLLLNGGIWSLYALLVKDFYVGIPNAIGLVLGSAQIIIYSIYKNKSKKSTETTEEVDSATNLVEKAVEMHANRDGDNGLANLKNRSLLKEHSLPKPIVNRLYTMPTKIMKTLSLRSQDRDSVRDLEDDLEKGAKNHP</sequence>
<dbReference type="InterPro" id="IPR004316">
    <property type="entry name" value="SWEET_rpt"/>
</dbReference>
<evidence type="ECO:0000256" key="5">
    <source>
        <dbReference type="ARBA" id="ARBA00022692"/>
    </source>
</evidence>
<reference evidence="11" key="1">
    <citation type="submission" date="2023-07" db="EMBL/GenBank/DDBJ databases">
        <title>draft genome sequence of fig (Ficus carica).</title>
        <authorList>
            <person name="Takahashi T."/>
            <person name="Nishimura K."/>
        </authorList>
    </citation>
    <scope>NUCLEOTIDE SEQUENCE</scope>
</reference>
<evidence type="ECO:0000256" key="8">
    <source>
        <dbReference type="ARBA" id="ARBA00023136"/>
    </source>
</evidence>
<organism evidence="11 12">
    <name type="scientific">Ficus carica</name>
    <name type="common">Common fig</name>
    <dbReference type="NCBI Taxonomy" id="3494"/>
    <lineage>
        <taxon>Eukaryota</taxon>
        <taxon>Viridiplantae</taxon>
        <taxon>Streptophyta</taxon>
        <taxon>Embryophyta</taxon>
        <taxon>Tracheophyta</taxon>
        <taxon>Spermatophyta</taxon>
        <taxon>Magnoliopsida</taxon>
        <taxon>eudicotyledons</taxon>
        <taxon>Gunneridae</taxon>
        <taxon>Pentapetalae</taxon>
        <taxon>rosids</taxon>
        <taxon>fabids</taxon>
        <taxon>Rosales</taxon>
        <taxon>Moraceae</taxon>
        <taxon>Ficeae</taxon>
        <taxon>Ficus</taxon>
    </lineage>
</organism>
<keyword evidence="8 10" id="KW-0472">Membrane</keyword>
<feature type="transmembrane region" description="Helical" evidence="10">
    <location>
        <begin position="85"/>
        <end position="106"/>
    </location>
</feature>
<proteinExistence type="inferred from homology"/>
<dbReference type="FunFam" id="1.20.1280.290:FF:000002">
    <property type="entry name" value="Bidirectional sugar transporter SWEET"/>
    <property type="match status" value="1"/>
</dbReference>
<dbReference type="EMBL" id="BTGU01000017">
    <property type="protein sequence ID" value="GMN43934.1"/>
    <property type="molecule type" value="Genomic_DNA"/>
</dbReference>
<evidence type="ECO:0000313" key="12">
    <source>
        <dbReference type="Proteomes" id="UP001187192"/>
    </source>
</evidence>
<keyword evidence="7 10" id="KW-1133">Transmembrane helix</keyword>
<feature type="region of interest" description="Disordered" evidence="9">
    <location>
        <begin position="182"/>
        <end position="201"/>
    </location>
</feature>
<evidence type="ECO:0000256" key="3">
    <source>
        <dbReference type="ARBA" id="ARBA00022448"/>
    </source>
</evidence>
<keyword evidence="3" id="KW-0813">Transport</keyword>
<feature type="transmembrane region" description="Helical" evidence="10">
    <location>
        <begin position="29"/>
        <end position="50"/>
    </location>
</feature>